<sequence length="402" mass="42993">MTSLRDVLERHTGRGSAPGAVGLVARGDRAEVAAVGHADASGAVPMTRESVFRIASLTKQVTAAAAMMLVEEGRFALQDPVERWLPELASPVVVRRPDGPVDDVVPASRPITVLDLLTFRAGYGFAPDFSLPVVRRLFAELAYDPVRPQAGAAPDEWMAALSRIPLLHQPGEGWLYHFGSDILGVLIARASGTPLPEFLAERLFEPLGMEDTGFWVPPEKLGRLTSLYLPPRTPGGGIEPADPPDGQWSRRPAFPSGGGGLVSTLDDWHAFARMLLAEGRTEKGPARKGRTGRGAEGGPGGRQLLSPASVRRMTADQLTRAQREAGAHFLEGQGWGFGGGVDVDPVEVWNVPGRYGWVGGSGTAAHITPSTGAVTILLTQLRLSGPAWPERMRDFWRYAAGV</sequence>
<dbReference type="InterPro" id="IPR012338">
    <property type="entry name" value="Beta-lactam/transpept-like"/>
</dbReference>
<organism evidence="3 4">
    <name type="scientific">Streptomyces abyssalis</name>
    <dbReference type="NCBI Taxonomy" id="933944"/>
    <lineage>
        <taxon>Bacteria</taxon>
        <taxon>Bacillati</taxon>
        <taxon>Actinomycetota</taxon>
        <taxon>Actinomycetes</taxon>
        <taxon>Kitasatosporales</taxon>
        <taxon>Streptomycetaceae</taxon>
        <taxon>Streptomyces</taxon>
    </lineage>
</organism>
<dbReference type="InterPro" id="IPR001466">
    <property type="entry name" value="Beta-lactam-related"/>
</dbReference>
<dbReference type="STRING" id="933944.AN215_16205"/>
<dbReference type="Gene3D" id="3.40.710.10">
    <property type="entry name" value="DD-peptidase/beta-lactamase superfamily"/>
    <property type="match status" value="1"/>
</dbReference>
<feature type="compositionally biased region" description="Gly residues" evidence="1">
    <location>
        <begin position="292"/>
        <end position="301"/>
    </location>
</feature>
<feature type="domain" description="Beta-lactamase-related" evidence="2">
    <location>
        <begin position="5"/>
        <end position="384"/>
    </location>
</feature>
<dbReference type="AlphaFoldDB" id="A0A1E7JJL7"/>
<dbReference type="InterPro" id="IPR050789">
    <property type="entry name" value="Diverse_Enzym_Activities"/>
</dbReference>
<proteinExistence type="predicted"/>
<dbReference type="PANTHER" id="PTHR43283:SF3">
    <property type="entry name" value="BETA-LACTAMASE FAMILY PROTEIN (AFU_ORTHOLOGUE AFUA_5G07500)"/>
    <property type="match status" value="1"/>
</dbReference>
<dbReference type="Pfam" id="PF00144">
    <property type="entry name" value="Beta-lactamase"/>
    <property type="match status" value="1"/>
</dbReference>
<keyword evidence="4" id="KW-1185">Reference proteome</keyword>
<dbReference type="PANTHER" id="PTHR43283">
    <property type="entry name" value="BETA-LACTAMASE-RELATED"/>
    <property type="match status" value="1"/>
</dbReference>
<accession>A0A1E7JJL7</accession>
<dbReference type="SUPFAM" id="SSF56601">
    <property type="entry name" value="beta-lactamase/transpeptidase-like"/>
    <property type="match status" value="1"/>
</dbReference>
<comment type="caution">
    <text evidence="3">The sequence shown here is derived from an EMBL/GenBank/DDBJ whole genome shotgun (WGS) entry which is preliminary data.</text>
</comment>
<evidence type="ECO:0000313" key="3">
    <source>
        <dbReference type="EMBL" id="OEU87838.1"/>
    </source>
</evidence>
<keyword evidence="3" id="KW-0378">Hydrolase</keyword>
<dbReference type="Proteomes" id="UP000176087">
    <property type="component" value="Unassembled WGS sequence"/>
</dbReference>
<gene>
    <name evidence="3" type="ORF">AN215_16205</name>
</gene>
<dbReference type="RefSeq" id="WP_070013687.1">
    <property type="nucleotide sequence ID" value="NZ_LJGS01000044.1"/>
</dbReference>
<dbReference type="EMBL" id="LJGT01000040">
    <property type="protein sequence ID" value="OEU87838.1"/>
    <property type="molecule type" value="Genomic_DNA"/>
</dbReference>
<evidence type="ECO:0000259" key="2">
    <source>
        <dbReference type="Pfam" id="PF00144"/>
    </source>
</evidence>
<feature type="region of interest" description="Disordered" evidence="1">
    <location>
        <begin position="279"/>
        <end position="305"/>
    </location>
</feature>
<reference evidence="3 4" key="1">
    <citation type="journal article" date="2016" name="Front. Microbiol.">
        <title>Comparative Genomics Analysis of Streptomyces Species Reveals Their Adaptation to the Marine Environment and Their Diversity at the Genomic Level.</title>
        <authorList>
            <person name="Tian X."/>
            <person name="Zhang Z."/>
            <person name="Yang T."/>
            <person name="Chen M."/>
            <person name="Li J."/>
            <person name="Chen F."/>
            <person name="Yang J."/>
            <person name="Li W."/>
            <person name="Zhang B."/>
            <person name="Zhang Z."/>
            <person name="Wu J."/>
            <person name="Zhang C."/>
            <person name="Long L."/>
            <person name="Xiao J."/>
        </authorList>
    </citation>
    <scope>NUCLEOTIDE SEQUENCE [LARGE SCALE GENOMIC DNA]</scope>
    <source>
        <strain evidence="3 4">SCSIO 10390</strain>
    </source>
</reference>
<dbReference type="GO" id="GO:0016787">
    <property type="term" value="F:hydrolase activity"/>
    <property type="evidence" value="ECO:0007669"/>
    <property type="project" value="UniProtKB-KW"/>
</dbReference>
<evidence type="ECO:0000256" key="1">
    <source>
        <dbReference type="SAM" id="MobiDB-lite"/>
    </source>
</evidence>
<protein>
    <submittedName>
        <fullName evidence="3">Serine hydrolase</fullName>
    </submittedName>
</protein>
<dbReference type="OrthoDB" id="4281716at2"/>
<evidence type="ECO:0000313" key="4">
    <source>
        <dbReference type="Proteomes" id="UP000176087"/>
    </source>
</evidence>
<dbReference type="PATRIC" id="fig|933944.5.peg.1282"/>
<name>A0A1E7JJL7_9ACTN</name>